<dbReference type="AlphaFoldDB" id="K4BHF6"/>
<keyword evidence="1" id="KW-0175">Coiled coil</keyword>
<reference evidence="2" key="2">
    <citation type="submission" date="2015-06" db="UniProtKB">
        <authorList>
            <consortium name="EnsemblPlants"/>
        </authorList>
    </citation>
    <scope>IDENTIFICATION</scope>
    <source>
        <strain evidence="2">cv. Heinz 1706</strain>
    </source>
</reference>
<evidence type="ECO:0000313" key="3">
    <source>
        <dbReference type="Proteomes" id="UP000004994"/>
    </source>
</evidence>
<reference evidence="2" key="1">
    <citation type="journal article" date="2012" name="Nature">
        <title>The tomato genome sequence provides insights into fleshy fruit evolution.</title>
        <authorList>
            <consortium name="Tomato Genome Consortium"/>
        </authorList>
    </citation>
    <scope>NUCLEOTIDE SEQUENCE [LARGE SCALE GENOMIC DNA]</scope>
    <source>
        <strain evidence="2">cv. Heinz 1706</strain>
    </source>
</reference>
<dbReference type="PaxDb" id="4081-Solyc03g065230.1.1"/>
<dbReference type="Proteomes" id="UP000004994">
    <property type="component" value="Chromosome 3"/>
</dbReference>
<evidence type="ECO:0000256" key="1">
    <source>
        <dbReference type="SAM" id="Coils"/>
    </source>
</evidence>
<feature type="coiled-coil region" evidence="1">
    <location>
        <begin position="161"/>
        <end position="198"/>
    </location>
</feature>
<dbReference type="InParanoid" id="K4BHF6"/>
<dbReference type="Gramene" id="Solyc03g065230.1.1">
    <property type="protein sequence ID" value="Solyc03g065230.1.1"/>
    <property type="gene ID" value="Solyc03g065230.1"/>
</dbReference>
<dbReference type="PANTHER" id="PTHR33499">
    <property type="entry name" value="OS12G0282400 PROTEIN-RELATED"/>
    <property type="match status" value="1"/>
</dbReference>
<protein>
    <submittedName>
        <fullName evidence="2">Uncharacterized protein</fullName>
    </submittedName>
</protein>
<evidence type="ECO:0000313" key="2">
    <source>
        <dbReference type="EnsemblPlants" id="Solyc03g065230.1.1"/>
    </source>
</evidence>
<keyword evidence="3" id="KW-1185">Reference proteome</keyword>
<proteinExistence type="predicted"/>
<dbReference type="PANTHER" id="PTHR33499:SF41">
    <property type="entry name" value="TRANSPOSON PROTEIN, CACTA, EN_SPM SUB-CLASS"/>
    <property type="match status" value="1"/>
</dbReference>
<dbReference type="EnsemblPlants" id="Solyc03g065230.1.1">
    <property type="protein sequence ID" value="Solyc03g065230.1.1"/>
    <property type="gene ID" value="Solyc03g065230.1"/>
</dbReference>
<accession>K4BHF6</accession>
<sequence length="210" mass="24831">MCPLRVHPLKDIKEDHLYQMWDVVTMFNGTCEILKDKRSCDDKNDKKEHVLQQLRWLLNNWRGSLHKIMKTKPFGDVVRDLPRGVVKSDWEWLVKKYFLCHKFMDEIQKSVQSDSSFKKIEVVEKCFGPQCKSHVVGFGGGIMAKEFKYGNSSKTALFDRFNACEKENDSLKRRMDELENKCERMDELESKYEQLAKVRLGQPFDTCFFK</sequence>
<dbReference type="PhylomeDB" id="K4BHF6"/>
<dbReference type="HOGENOM" id="CLU_1312033_0_0_1"/>
<organism evidence="2">
    <name type="scientific">Solanum lycopersicum</name>
    <name type="common">Tomato</name>
    <name type="synonym">Lycopersicon esculentum</name>
    <dbReference type="NCBI Taxonomy" id="4081"/>
    <lineage>
        <taxon>Eukaryota</taxon>
        <taxon>Viridiplantae</taxon>
        <taxon>Streptophyta</taxon>
        <taxon>Embryophyta</taxon>
        <taxon>Tracheophyta</taxon>
        <taxon>Spermatophyta</taxon>
        <taxon>Magnoliopsida</taxon>
        <taxon>eudicotyledons</taxon>
        <taxon>Gunneridae</taxon>
        <taxon>Pentapetalae</taxon>
        <taxon>asterids</taxon>
        <taxon>lamiids</taxon>
        <taxon>Solanales</taxon>
        <taxon>Solanaceae</taxon>
        <taxon>Solanoideae</taxon>
        <taxon>Solaneae</taxon>
        <taxon>Solanum</taxon>
        <taxon>Solanum subgen. Lycopersicon</taxon>
    </lineage>
</organism>
<dbReference type="SMR" id="K4BHF6"/>
<dbReference type="STRING" id="4081.K4BHF6"/>
<name>K4BHF6_SOLLC</name>
<dbReference type="OMA" id="SPHARIN"/>